<evidence type="ECO:0000256" key="1">
    <source>
        <dbReference type="SAM" id="Phobius"/>
    </source>
</evidence>
<dbReference type="PANTHER" id="PTHR22133">
    <property type="entry name" value="AT01821P-RELATED"/>
    <property type="match status" value="1"/>
</dbReference>
<accession>A0AAN9W4H1</accession>
<evidence type="ECO:0000259" key="2">
    <source>
        <dbReference type="Pfam" id="PF16020"/>
    </source>
</evidence>
<gene>
    <name evidence="3" type="ORF">R5R35_001809</name>
</gene>
<dbReference type="Pfam" id="PF16020">
    <property type="entry name" value="Deltameth_res"/>
    <property type="match status" value="1"/>
</dbReference>
<keyword evidence="1" id="KW-1133">Transmembrane helix</keyword>
<name>A0AAN9W4H1_9ORTH</name>
<reference evidence="3 4" key="1">
    <citation type="submission" date="2024-03" db="EMBL/GenBank/DDBJ databases">
        <title>The genome assembly and annotation of the cricket Gryllus longicercus Weissman &amp; Gray.</title>
        <authorList>
            <person name="Szrajer S."/>
            <person name="Gray D."/>
            <person name="Ylla G."/>
        </authorList>
    </citation>
    <scope>NUCLEOTIDE SEQUENCE [LARGE SCALE GENOMIC DNA]</scope>
    <source>
        <strain evidence="3">DAG 2021-001</strain>
        <tissue evidence="3">Whole body minus gut</tissue>
    </source>
</reference>
<dbReference type="PANTHER" id="PTHR22133:SF2">
    <property type="entry name" value="AT01821P-RELATED"/>
    <property type="match status" value="1"/>
</dbReference>
<dbReference type="InterPro" id="IPR031973">
    <property type="entry name" value="Deltameth_res_prag01"/>
</dbReference>
<feature type="transmembrane region" description="Helical" evidence="1">
    <location>
        <begin position="62"/>
        <end position="84"/>
    </location>
</feature>
<keyword evidence="1" id="KW-0812">Transmembrane</keyword>
<keyword evidence="1" id="KW-0472">Membrane</keyword>
<comment type="caution">
    <text evidence="3">The sequence shown here is derived from an EMBL/GenBank/DDBJ whole genome shotgun (WGS) entry which is preliminary data.</text>
</comment>
<dbReference type="AlphaFoldDB" id="A0AAN9W4H1"/>
<dbReference type="Proteomes" id="UP001378592">
    <property type="component" value="Unassembled WGS sequence"/>
</dbReference>
<evidence type="ECO:0000313" key="3">
    <source>
        <dbReference type="EMBL" id="KAK7871622.1"/>
    </source>
</evidence>
<proteinExistence type="predicted"/>
<organism evidence="3 4">
    <name type="scientific">Gryllus longicercus</name>
    <dbReference type="NCBI Taxonomy" id="2509291"/>
    <lineage>
        <taxon>Eukaryota</taxon>
        <taxon>Metazoa</taxon>
        <taxon>Ecdysozoa</taxon>
        <taxon>Arthropoda</taxon>
        <taxon>Hexapoda</taxon>
        <taxon>Insecta</taxon>
        <taxon>Pterygota</taxon>
        <taxon>Neoptera</taxon>
        <taxon>Polyneoptera</taxon>
        <taxon>Orthoptera</taxon>
        <taxon>Ensifera</taxon>
        <taxon>Gryllidea</taxon>
        <taxon>Grylloidea</taxon>
        <taxon>Gryllidae</taxon>
        <taxon>Gryllinae</taxon>
        <taxon>Gryllus</taxon>
    </lineage>
</organism>
<sequence length="94" mass="10315">MLTRVILPSARRLVQANVGATSRVCAYHAPAHPETTVGDLPIPQGSWQADYESKQRKYNLHLLMGIGFTVGTLIVAKASGLFHLNYSVPQLKDQ</sequence>
<protein>
    <recommendedName>
        <fullName evidence="2">Deltamethrin resistance protein prag01 domain-containing protein</fullName>
    </recommendedName>
</protein>
<feature type="domain" description="Deltamethrin resistance protein prag01" evidence="2">
    <location>
        <begin position="39"/>
        <end position="89"/>
    </location>
</feature>
<dbReference type="EMBL" id="JAZDUA010000036">
    <property type="protein sequence ID" value="KAK7871622.1"/>
    <property type="molecule type" value="Genomic_DNA"/>
</dbReference>
<keyword evidence="4" id="KW-1185">Reference proteome</keyword>
<evidence type="ECO:0000313" key="4">
    <source>
        <dbReference type="Proteomes" id="UP001378592"/>
    </source>
</evidence>